<feature type="domain" description="G-protein coupled receptors family 1 profile" evidence="14">
    <location>
        <begin position="39"/>
        <end position="286"/>
    </location>
</feature>
<dbReference type="GO" id="GO:0005886">
    <property type="term" value="C:plasma membrane"/>
    <property type="evidence" value="ECO:0007669"/>
    <property type="project" value="UniProtKB-SubCell"/>
</dbReference>
<dbReference type="GO" id="GO:0004984">
    <property type="term" value="F:olfactory receptor activity"/>
    <property type="evidence" value="ECO:0007669"/>
    <property type="project" value="InterPro"/>
</dbReference>
<dbReference type="EMBL" id="WNTK01001909">
    <property type="protein sequence ID" value="KAG9466682.1"/>
    <property type="molecule type" value="Genomic_DNA"/>
</dbReference>
<dbReference type="AlphaFoldDB" id="A0A8J6B9V1"/>
<evidence type="ECO:0000256" key="9">
    <source>
        <dbReference type="ARBA" id="ARBA00023136"/>
    </source>
</evidence>
<accession>A0A8J6B9V1</accession>
<evidence type="ECO:0000256" key="4">
    <source>
        <dbReference type="ARBA" id="ARBA00022606"/>
    </source>
</evidence>
<evidence type="ECO:0000256" key="6">
    <source>
        <dbReference type="ARBA" id="ARBA00022725"/>
    </source>
</evidence>
<dbReference type="FunFam" id="1.20.1070.10:FF:000015">
    <property type="entry name" value="Olfactory receptor"/>
    <property type="match status" value="1"/>
</dbReference>
<dbReference type="InterPro" id="IPR000725">
    <property type="entry name" value="Olfact_rcpt"/>
</dbReference>
<evidence type="ECO:0000256" key="12">
    <source>
        <dbReference type="RuleBase" id="RU000688"/>
    </source>
</evidence>
<evidence type="ECO:0000256" key="8">
    <source>
        <dbReference type="ARBA" id="ARBA00023040"/>
    </source>
</evidence>
<keyword evidence="5 12" id="KW-0812">Transmembrane</keyword>
<keyword evidence="4 13" id="KW-0716">Sensory transduction</keyword>
<comment type="subcellular location">
    <subcellularLocation>
        <location evidence="1 13">Cell membrane</location>
        <topology evidence="1 13">Multi-pass membrane protein</topology>
    </subcellularLocation>
</comment>
<keyword evidence="10 12" id="KW-0675">Receptor</keyword>
<keyword evidence="7 13" id="KW-1133">Transmembrane helix</keyword>
<dbReference type="FunFam" id="1.10.1220.70:FF:000001">
    <property type="entry name" value="Olfactory receptor"/>
    <property type="match status" value="1"/>
</dbReference>
<organism evidence="15 16">
    <name type="scientific">Eleutherodactylus coqui</name>
    <name type="common">Puerto Rican coqui</name>
    <dbReference type="NCBI Taxonomy" id="57060"/>
    <lineage>
        <taxon>Eukaryota</taxon>
        <taxon>Metazoa</taxon>
        <taxon>Chordata</taxon>
        <taxon>Craniata</taxon>
        <taxon>Vertebrata</taxon>
        <taxon>Euteleostomi</taxon>
        <taxon>Amphibia</taxon>
        <taxon>Batrachia</taxon>
        <taxon>Anura</taxon>
        <taxon>Neobatrachia</taxon>
        <taxon>Hyloidea</taxon>
        <taxon>Eleutherodactylidae</taxon>
        <taxon>Eleutherodactylinae</taxon>
        <taxon>Eleutherodactylus</taxon>
        <taxon>Eleutherodactylus</taxon>
    </lineage>
</organism>
<feature type="transmembrane region" description="Helical" evidence="13">
    <location>
        <begin position="234"/>
        <end position="257"/>
    </location>
</feature>
<dbReference type="GO" id="GO:0004930">
    <property type="term" value="F:G protein-coupled receptor activity"/>
    <property type="evidence" value="ECO:0007669"/>
    <property type="project" value="UniProtKB-KW"/>
</dbReference>
<dbReference type="PROSITE" id="PS00237">
    <property type="entry name" value="G_PROTEIN_RECEP_F1_1"/>
    <property type="match status" value="1"/>
</dbReference>
<gene>
    <name evidence="15" type="ORF">GDO78_016285</name>
</gene>
<dbReference type="PROSITE" id="PS50262">
    <property type="entry name" value="G_PROTEIN_RECEP_F1_2"/>
    <property type="match status" value="1"/>
</dbReference>
<sequence>MKNKTLATEFILLGFSKDHTINSILFVLFFLIYVITIIGNSLIILVIIINPIMHTPMYFFITKLSIIDLCNSSSAVPKMLMNLLSTQRTISLLACLTQLHFLLLIGTSECFLLVLMAYDRCLAICLPLHYPVIMKWSMCHILAALIWIFSLLVIIFPSLLMPVALCYPNQINHFMCESIAVLHLSCDKNYMKELVIFLLSFITILLPFAFIITSYLCIIHAVLKIKSSGRAKAFSTCTSHVSVVAMYFGTGMVTYLGPLQKKSSNQGKHVSIFYVIIAPLLNPLVYSLNNRDVKKALTKLLSKCFSFS</sequence>
<dbReference type="InterPro" id="IPR017452">
    <property type="entry name" value="GPCR_Rhodpsn_7TM"/>
</dbReference>
<evidence type="ECO:0000256" key="11">
    <source>
        <dbReference type="ARBA" id="ARBA00023224"/>
    </source>
</evidence>
<keyword evidence="9 13" id="KW-0472">Membrane</keyword>
<feature type="transmembrane region" description="Helical" evidence="13">
    <location>
        <begin position="194"/>
        <end position="222"/>
    </location>
</feature>
<proteinExistence type="inferred from homology"/>
<evidence type="ECO:0000256" key="3">
    <source>
        <dbReference type="ARBA" id="ARBA00022475"/>
    </source>
</evidence>
<reference evidence="15" key="1">
    <citation type="thesis" date="2020" institute="ProQuest LLC" country="789 East Eisenhower Parkway, Ann Arbor, MI, USA">
        <title>Comparative Genomics and Chromosome Evolution.</title>
        <authorList>
            <person name="Mudd A.B."/>
        </authorList>
    </citation>
    <scope>NUCLEOTIDE SEQUENCE</scope>
    <source>
        <strain evidence="15">HN-11 Male</strain>
        <tissue evidence="15">Kidney and liver</tissue>
    </source>
</reference>
<evidence type="ECO:0000313" key="15">
    <source>
        <dbReference type="EMBL" id="KAG9466682.1"/>
    </source>
</evidence>
<evidence type="ECO:0000259" key="14">
    <source>
        <dbReference type="PROSITE" id="PS50262"/>
    </source>
</evidence>
<protein>
    <recommendedName>
        <fullName evidence="13">Olfactory receptor</fullName>
    </recommendedName>
</protein>
<name>A0A8J6B9V1_ELECQ</name>
<feature type="transmembrane region" description="Helical" evidence="13">
    <location>
        <begin position="90"/>
        <end position="118"/>
    </location>
</feature>
<dbReference type="Pfam" id="PF13853">
    <property type="entry name" value="7tm_4"/>
    <property type="match status" value="1"/>
</dbReference>
<comment type="similarity">
    <text evidence="2 12">Belongs to the G-protein coupled receptor 1 family.</text>
</comment>
<comment type="caution">
    <text evidence="15">The sequence shown here is derived from an EMBL/GenBank/DDBJ whole genome shotgun (WGS) entry which is preliminary data.</text>
</comment>
<dbReference type="Proteomes" id="UP000770717">
    <property type="component" value="Unassembled WGS sequence"/>
</dbReference>
<feature type="transmembrane region" description="Helical" evidence="13">
    <location>
        <begin position="139"/>
        <end position="160"/>
    </location>
</feature>
<feature type="transmembrane region" description="Helical" evidence="13">
    <location>
        <begin position="269"/>
        <end position="289"/>
    </location>
</feature>
<dbReference type="PANTHER" id="PTHR26453">
    <property type="entry name" value="OLFACTORY RECEPTOR"/>
    <property type="match status" value="1"/>
</dbReference>
<dbReference type="Gene3D" id="1.20.1070.10">
    <property type="entry name" value="Rhodopsin 7-helix transmembrane proteins"/>
    <property type="match status" value="1"/>
</dbReference>
<keyword evidence="11 12" id="KW-0807">Transducer</keyword>
<dbReference type="PRINTS" id="PR00237">
    <property type="entry name" value="GPCRRHODOPSN"/>
</dbReference>
<evidence type="ECO:0000256" key="7">
    <source>
        <dbReference type="ARBA" id="ARBA00022989"/>
    </source>
</evidence>
<evidence type="ECO:0000256" key="13">
    <source>
        <dbReference type="RuleBase" id="RU363047"/>
    </source>
</evidence>
<evidence type="ECO:0000256" key="5">
    <source>
        <dbReference type="ARBA" id="ARBA00022692"/>
    </source>
</evidence>
<feature type="transmembrane region" description="Helical" evidence="13">
    <location>
        <begin position="21"/>
        <end position="49"/>
    </location>
</feature>
<keyword evidence="6 13" id="KW-0552">Olfaction</keyword>
<dbReference type="PRINTS" id="PR00245">
    <property type="entry name" value="OLFACTORYR"/>
</dbReference>
<dbReference type="OrthoDB" id="5950740at2759"/>
<dbReference type="InterPro" id="IPR000276">
    <property type="entry name" value="GPCR_Rhodpsn"/>
</dbReference>
<keyword evidence="8 12" id="KW-0297">G-protein coupled receptor</keyword>
<evidence type="ECO:0000313" key="16">
    <source>
        <dbReference type="Proteomes" id="UP000770717"/>
    </source>
</evidence>
<evidence type="ECO:0000256" key="10">
    <source>
        <dbReference type="ARBA" id="ARBA00023170"/>
    </source>
</evidence>
<keyword evidence="16" id="KW-1185">Reference proteome</keyword>
<evidence type="ECO:0000256" key="1">
    <source>
        <dbReference type="ARBA" id="ARBA00004651"/>
    </source>
</evidence>
<dbReference type="SUPFAM" id="SSF81321">
    <property type="entry name" value="Family A G protein-coupled receptor-like"/>
    <property type="match status" value="1"/>
</dbReference>
<keyword evidence="3 13" id="KW-1003">Cell membrane</keyword>
<evidence type="ECO:0000256" key="2">
    <source>
        <dbReference type="ARBA" id="ARBA00010663"/>
    </source>
</evidence>